<keyword evidence="6" id="KW-1185">Reference proteome</keyword>
<protein>
    <submittedName>
        <fullName evidence="5">MarR family transcriptional regulator</fullName>
    </submittedName>
</protein>
<dbReference type="InterPro" id="IPR036388">
    <property type="entry name" value="WH-like_DNA-bd_sf"/>
</dbReference>
<evidence type="ECO:0000256" key="2">
    <source>
        <dbReference type="ARBA" id="ARBA00023125"/>
    </source>
</evidence>
<keyword evidence="1" id="KW-0805">Transcription regulation</keyword>
<accession>A0AAQ3QTR9</accession>
<dbReference type="KEGG" id="puo:RZN69_11735"/>
<evidence type="ECO:0000256" key="1">
    <source>
        <dbReference type="ARBA" id="ARBA00023015"/>
    </source>
</evidence>
<feature type="domain" description="HTH marR-type" evidence="4">
    <location>
        <begin position="10"/>
        <end position="143"/>
    </location>
</feature>
<evidence type="ECO:0000313" key="5">
    <source>
        <dbReference type="EMBL" id="WOO39285.1"/>
    </source>
</evidence>
<dbReference type="Gene3D" id="1.10.10.10">
    <property type="entry name" value="Winged helix-like DNA-binding domain superfamily/Winged helix DNA-binding domain"/>
    <property type="match status" value="1"/>
</dbReference>
<dbReference type="InterPro" id="IPR000835">
    <property type="entry name" value="HTH_MarR-typ"/>
</dbReference>
<gene>
    <name evidence="5" type="ORF">RZN69_11735</name>
</gene>
<dbReference type="RefSeq" id="WP_317831121.1">
    <property type="nucleotide sequence ID" value="NZ_CP136920.1"/>
</dbReference>
<dbReference type="GO" id="GO:0003677">
    <property type="term" value="F:DNA binding"/>
    <property type="evidence" value="ECO:0007669"/>
    <property type="project" value="UniProtKB-KW"/>
</dbReference>
<dbReference type="PANTHER" id="PTHR42756">
    <property type="entry name" value="TRANSCRIPTIONAL REGULATOR, MARR"/>
    <property type="match status" value="1"/>
</dbReference>
<dbReference type="Proteomes" id="UP001304300">
    <property type="component" value="Chromosome"/>
</dbReference>
<keyword evidence="3" id="KW-0804">Transcription</keyword>
<dbReference type="GO" id="GO:0003700">
    <property type="term" value="F:DNA-binding transcription factor activity"/>
    <property type="evidence" value="ECO:0007669"/>
    <property type="project" value="InterPro"/>
</dbReference>
<dbReference type="SUPFAM" id="SSF46785">
    <property type="entry name" value="Winged helix' DNA-binding domain"/>
    <property type="match status" value="1"/>
</dbReference>
<evidence type="ECO:0000259" key="4">
    <source>
        <dbReference type="PROSITE" id="PS50995"/>
    </source>
</evidence>
<dbReference type="AlphaFoldDB" id="A0AAQ3QTR9"/>
<reference evidence="5 6" key="1">
    <citation type="submission" date="2023-10" db="EMBL/GenBank/DDBJ databases">
        <title>Rubellicoccus peritrichatus gen. nov., sp. nov., isolated from an algae of coral reef tank.</title>
        <authorList>
            <person name="Luo J."/>
        </authorList>
    </citation>
    <scope>NUCLEOTIDE SEQUENCE [LARGE SCALE GENOMIC DNA]</scope>
    <source>
        <strain evidence="5 6">CR14</strain>
    </source>
</reference>
<organism evidence="5 6">
    <name type="scientific">Rubellicoccus peritrichatus</name>
    <dbReference type="NCBI Taxonomy" id="3080537"/>
    <lineage>
        <taxon>Bacteria</taxon>
        <taxon>Pseudomonadati</taxon>
        <taxon>Verrucomicrobiota</taxon>
        <taxon>Opitutia</taxon>
        <taxon>Puniceicoccales</taxon>
        <taxon>Cerasicoccaceae</taxon>
        <taxon>Rubellicoccus</taxon>
    </lineage>
</organism>
<name>A0AAQ3QTR9_9BACT</name>
<dbReference type="PANTHER" id="PTHR42756:SF1">
    <property type="entry name" value="TRANSCRIPTIONAL REPRESSOR OF EMRAB OPERON"/>
    <property type="match status" value="1"/>
</dbReference>
<dbReference type="PRINTS" id="PR00598">
    <property type="entry name" value="HTHMARR"/>
</dbReference>
<keyword evidence="2" id="KW-0238">DNA-binding</keyword>
<sequence>MAQSEHLLSGTKLWLSLFRAYRSVEKIDLESVKALGFACITDFALLEILLHLGPLPVSTIGKKVLLTSGSVTSAIDRAEKAGLVERSRDTKDRRTVIVALTTKGQQRIQIAFTEHAKNLDLAFTKLSAEERKQLVLLLAKVRNQD</sequence>
<dbReference type="EMBL" id="CP136920">
    <property type="protein sequence ID" value="WOO39285.1"/>
    <property type="molecule type" value="Genomic_DNA"/>
</dbReference>
<proteinExistence type="predicted"/>
<dbReference type="SMART" id="SM00347">
    <property type="entry name" value="HTH_MARR"/>
    <property type="match status" value="1"/>
</dbReference>
<evidence type="ECO:0000313" key="6">
    <source>
        <dbReference type="Proteomes" id="UP001304300"/>
    </source>
</evidence>
<dbReference type="PROSITE" id="PS50995">
    <property type="entry name" value="HTH_MARR_2"/>
    <property type="match status" value="1"/>
</dbReference>
<dbReference type="Pfam" id="PF01047">
    <property type="entry name" value="MarR"/>
    <property type="match status" value="1"/>
</dbReference>
<evidence type="ECO:0000256" key="3">
    <source>
        <dbReference type="ARBA" id="ARBA00023163"/>
    </source>
</evidence>
<dbReference type="InterPro" id="IPR036390">
    <property type="entry name" value="WH_DNA-bd_sf"/>
</dbReference>